<proteinExistence type="predicted"/>
<gene>
    <name evidence="2" type="ORF">WN55_01220</name>
</gene>
<dbReference type="EMBL" id="KQ434773">
    <property type="protein sequence ID" value="KZC03960.1"/>
    <property type="molecule type" value="Genomic_DNA"/>
</dbReference>
<feature type="compositionally biased region" description="Basic and acidic residues" evidence="1">
    <location>
        <begin position="10"/>
        <end position="35"/>
    </location>
</feature>
<keyword evidence="3" id="KW-1185">Reference proteome</keyword>
<dbReference type="AlphaFoldDB" id="A0A154NYK8"/>
<accession>A0A154NYK8</accession>
<evidence type="ECO:0000313" key="3">
    <source>
        <dbReference type="Proteomes" id="UP000076502"/>
    </source>
</evidence>
<evidence type="ECO:0000313" key="2">
    <source>
        <dbReference type="EMBL" id="KZC03960.1"/>
    </source>
</evidence>
<organism evidence="2 3">
    <name type="scientific">Dufourea novaeangliae</name>
    <name type="common">Sweat bee</name>
    <dbReference type="NCBI Taxonomy" id="178035"/>
    <lineage>
        <taxon>Eukaryota</taxon>
        <taxon>Metazoa</taxon>
        <taxon>Ecdysozoa</taxon>
        <taxon>Arthropoda</taxon>
        <taxon>Hexapoda</taxon>
        <taxon>Insecta</taxon>
        <taxon>Pterygota</taxon>
        <taxon>Neoptera</taxon>
        <taxon>Endopterygota</taxon>
        <taxon>Hymenoptera</taxon>
        <taxon>Apocrita</taxon>
        <taxon>Aculeata</taxon>
        <taxon>Apoidea</taxon>
        <taxon>Anthophila</taxon>
        <taxon>Halictidae</taxon>
        <taxon>Rophitinae</taxon>
        <taxon>Dufourea</taxon>
    </lineage>
</organism>
<sequence>MQQPAVQARSNEKNRVEGGKNGKNEASGERLDESRRRRYFPRILREERSLIVLTSDRGVKGVR</sequence>
<name>A0A154NYK8_DUFNO</name>
<dbReference type="Proteomes" id="UP000076502">
    <property type="component" value="Unassembled WGS sequence"/>
</dbReference>
<reference evidence="2 3" key="1">
    <citation type="submission" date="2015-07" db="EMBL/GenBank/DDBJ databases">
        <title>The genome of Dufourea novaeangliae.</title>
        <authorList>
            <person name="Pan H."/>
            <person name="Kapheim K."/>
        </authorList>
    </citation>
    <scope>NUCLEOTIDE SEQUENCE [LARGE SCALE GENOMIC DNA]</scope>
    <source>
        <strain evidence="2">0120121106</strain>
        <tissue evidence="2">Whole body</tissue>
    </source>
</reference>
<protein>
    <submittedName>
        <fullName evidence="2">Uncharacterized protein</fullName>
    </submittedName>
</protein>
<feature type="region of interest" description="Disordered" evidence="1">
    <location>
        <begin position="1"/>
        <end position="38"/>
    </location>
</feature>
<evidence type="ECO:0000256" key="1">
    <source>
        <dbReference type="SAM" id="MobiDB-lite"/>
    </source>
</evidence>